<evidence type="ECO:0000313" key="8">
    <source>
        <dbReference type="EMBL" id="SDZ41315.1"/>
    </source>
</evidence>
<accession>A0A1H3SUW6</accession>
<evidence type="ECO:0000256" key="3">
    <source>
        <dbReference type="ARBA" id="ARBA00022729"/>
    </source>
</evidence>
<dbReference type="RefSeq" id="WP_019599042.1">
    <property type="nucleotide sequence ID" value="NZ_FNQC01000013.1"/>
</dbReference>
<dbReference type="PROSITE" id="PS51257">
    <property type="entry name" value="PROKAR_LIPOPROTEIN"/>
    <property type="match status" value="1"/>
</dbReference>
<dbReference type="Proteomes" id="UP000199663">
    <property type="component" value="Unassembled WGS sequence"/>
</dbReference>
<keyword evidence="5" id="KW-0998">Cell outer membrane</keyword>
<gene>
    <name evidence="8" type="ORF">SAMN05444412_113109</name>
</gene>
<proteinExistence type="inferred from homology"/>
<dbReference type="Gene3D" id="1.25.40.390">
    <property type="match status" value="1"/>
</dbReference>
<dbReference type="InterPro" id="IPR033985">
    <property type="entry name" value="SusD-like_N"/>
</dbReference>
<evidence type="ECO:0000256" key="5">
    <source>
        <dbReference type="ARBA" id="ARBA00023237"/>
    </source>
</evidence>
<name>A0A1H3SUW6_9BACT</name>
<feature type="domain" description="SusD-like N-terminal" evidence="7">
    <location>
        <begin position="92"/>
        <end position="228"/>
    </location>
</feature>
<feature type="domain" description="RagB/SusD" evidence="6">
    <location>
        <begin position="340"/>
        <end position="461"/>
    </location>
</feature>
<comment type="similarity">
    <text evidence="2">Belongs to the SusD family.</text>
</comment>
<comment type="caution">
    <text evidence="8">The sequence shown here is derived from an EMBL/GenBank/DDBJ whole genome shotgun (WGS) entry which is preliminary data.</text>
</comment>
<dbReference type="Pfam" id="PF07980">
    <property type="entry name" value="SusD_RagB"/>
    <property type="match status" value="1"/>
</dbReference>
<keyword evidence="3" id="KW-0732">Signal</keyword>
<evidence type="ECO:0000259" key="7">
    <source>
        <dbReference type="Pfam" id="PF14322"/>
    </source>
</evidence>
<comment type="subcellular location">
    <subcellularLocation>
        <location evidence="1">Cell outer membrane</location>
    </subcellularLocation>
</comment>
<dbReference type="EMBL" id="FNQC01000013">
    <property type="protein sequence ID" value="SDZ41315.1"/>
    <property type="molecule type" value="Genomic_DNA"/>
</dbReference>
<evidence type="ECO:0000256" key="2">
    <source>
        <dbReference type="ARBA" id="ARBA00006275"/>
    </source>
</evidence>
<sequence>MKKHIASGLMVLAVLFSSCDNELSLTPQQSIDQELALNTDANVKSVLLGAYSEIRNVNLYGGRLHLYSEMLGANREVRWEGTFNQPREMFNKTIFVNNSFVEGTWAAAYRAINVSNNVLSALNIVNEEDRPRVEGEALFIRGSMYFELIKLYALPYAAGNTGTNLGVPLVLEPTRAIVETSFVSRNTVEEVYQQILTDLRRAESILPPVNGFLARSYVASAQLSRVYLQMERYAEARDAANRAIEVALANGKSLIGTAYMDAFNNDADTNEDLFTIQVNPQDADNDMFLFYSLPEFGARGGDVAILQAHLNLYESGDERLTQFFTAAGELRTAKWRDQFKNVKVFRLSEMYLTRAETNFREGTAVGSTPIGDLNRIRRRVKLPEFNPLSTPTLPTLADILKERKLELAHEGQAIHDIKRTKGSVLDNISITVFAFDDPRLVFPIPQREIDANPNLVQNPGYGG</sequence>
<evidence type="ECO:0000256" key="1">
    <source>
        <dbReference type="ARBA" id="ARBA00004442"/>
    </source>
</evidence>
<dbReference type="InterPro" id="IPR011990">
    <property type="entry name" value="TPR-like_helical_dom_sf"/>
</dbReference>
<dbReference type="Pfam" id="PF14322">
    <property type="entry name" value="SusD-like_3"/>
    <property type="match status" value="1"/>
</dbReference>
<evidence type="ECO:0000256" key="4">
    <source>
        <dbReference type="ARBA" id="ARBA00023136"/>
    </source>
</evidence>
<dbReference type="SUPFAM" id="SSF48452">
    <property type="entry name" value="TPR-like"/>
    <property type="match status" value="1"/>
</dbReference>
<keyword evidence="9" id="KW-1185">Reference proteome</keyword>
<protein>
    <submittedName>
        <fullName evidence="8">RagB/SusD domain-containing protein</fullName>
    </submittedName>
</protein>
<dbReference type="InterPro" id="IPR012944">
    <property type="entry name" value="SusD_RagB_dom"/>
</dbReference>
<keyword evidence="4" id="KW-0472">Membrane</keyword>
<organism evidence="8 9">
    <name type="scientific">Rhodonellum ikkaensis</name>
    <dbReference type="NCBI Taxonomy" id="336829"/>
    <lineage>
        <taxon>Bacteria</taxon>
        <taxon>Pseudomonadati</taxon>
        <taxon>Bacteroidota</taxon>
        <taxon>Cytophagia</taxon>
        <taxon>Cytophagales</taxon>
        <taxon>Cytophagaceae</taxon>
        <taxon>Rhodonellum</taxon>
    </lineage>
</organism>
<reference evidence="8 9" key="1">
    <citation type="submission" date="2016-10" db="EMBL/GenBank/DDBJ databases">
        <authorList>
            <person name="Varghese N."/>
            <person name="Submissions S."/>
        </authorList>
    </citation>
    <scope>NUCLEOTIDE SEQUENCE [LARGE SCALE GENOMIC DNA]</scope>
    <source>
        <strain evidence="8 9">DSM 17997</strain>
    </source>
</reference>
<evidence type="ECO:0000259" key="6">
    <source>
        <dbReference type="Pfam" id="PF07980"/>
    </source>
</evidence>
<evidence type="ECO:0000313" key="9">
    <source>
        <dbReference type="Proteomes" id="UP000199663"/>
    </source>
</evidence>